<evidence type="ECO:0000256" key="2">
    <source>
        <dbReference type="SAM" id="SignalP"/>
    </source>
</evidence>
<protein>
    <submittedName>
        <fullName evidence="3">Uncharacterized protein</fullName>
    </submittedName>
</protein>
<accession>A0ABW3JR95</accession>
<evidence type="ECO:0000256" key="1">
    <source>
        <dbReference type="SAM" id="MobiDB-lite"/>
    </source>
</evidence>
<keyword evidence="2" id="KW-0732">Signal</keyword>
<reference evidence="4" key="1">
    <citation type="journal article" date="2019" name="Int. J. Syst. Evol. Microbiol.">
        <title>The Global Catalogue of Microorganisms (GCM) 10K type strain sequencing project: providing services to taxonomists for standard genome sequencing and annotation.</title>
        <authorList>
            <consortium name="The Broad Institute Genomics Platform"/>
            <consortium name="The Broad Institute Genome Sequencing Center for Infectious Disease"/>
            <person name="Wu L."/>
            <person name="Ma J."/>
        </authorList>
    </citation>
    <scope>NUCLEOTIDE SEQUENCE [LARGE SCALE GENOMIC DNA]</scope>
    <source>
        <strain evidence="4">CCUG 60527</strain>
    </source>
</reference>
<feature type="chain" id="PRO_5046243472" evidence="2">
    <location>
        <begin position="21"/>
        <end position="146"/>
    </location>
</feature>
<feature type="signal peptide" evidence="2">
    <location>
        <begin position="1"/>
        <end position="20"/>
    </location>
</feature>
<evidence type="ECO:0000313" key="4">
    <source>
        <dbReference type="Proteomes" id="UP001597062"/>
    </source>
</evidence>
<organism evidence="3 4">
    <name type="scientific">Tenacibaculum geojense</name>
    <dbReference type="NCBI Taxonomy" id="915352"/>
    <lineage>
        <taxon>Bacteria</taxon>
        <taxon>Pseudomonadati</taxon>
        <taxon>Bacteroidota</taxon>
        <taxon>Flavobacteriia</taxon>
        <taxon>Flavobacteriales</taxon>
        <taxon>Flavobacteriaceae</taxon>
        <taxon>Tenacibaculum</taxon>
    </lineage>
</organism>
<feature type="region of interest" description="Disordered" evidence="1">
    <location>
        <begin position="125"/>
        <end position="146"/>
    </location>
</feature>
<feature type="compositionally biased region" description="Basic and acidic residues" evidence="1">
    <location>
        <begin position="135"/>
        <end position="146"/>
    </location>
</feature>
<dbReference type="RefSeq" id="WP_386106610.1">
    <property type="nucleotide sequence ID" value="NZ_JBHTJR010000037.1"/>
</dbReference>
<comment type="caution">
    <text evidence="3">The sequence shown here is derived from an EMBL/GenBank/DDBJ whole genome shotgun (WGS) entry which is preliminary data.</text>
</comment>
<sequence>MKKIMALALFLASFAGYSQIELVETESSEIISKVSYLYLEKKGENEYSFYYKNMNSVGHEYANFTFKDLDNDLEKLYQIIVKGFEEKPRDPLKIKANGAVVWLNYKTDDISGETLLTVEQFEDEDPEVSSVSRPVNKEDIDKLFRK</sequence>
<evidence type="ECO:0000313" key="3">
    <source>
        <dbReference type="EMBL" id="MFD0992884.1"/>
    </source>
</evidence>
<keyword evidence="4" id="KW-1185">Reference proteome</keyword>
<gene>
    <name evidence="3" type="ORF">ACFQ1U_06675</name>
</gene>
<dbReference type="Proteomes" id="UP001597062">
    <property type="component" value="Unassembled WGS sequence"/>
</dbReference>
<proteinExistence type="predicted"/>
<dbReference type="EMBL" id="JBHTJR010000037">
    <property type="protein sequence ID" value="MFD0992884.1"/>
    <property type="molecule type" value="Genomic_DNA"/>
</dbReference>
<name>A0ABW3JR95_9FLAO</name>